<sequence>GKLDKNKVSCRRVGTEQFYSIKRIDFDLYLD</sequence>
<protein>
    <submittedName>
        <fullName evidence="1">Uncharacterized protein</fullName>
    </submittedName>
</protein>
<dbReference type="InterPro" id="IPR035445">
    <property type="entry name" value="GYF-like_dom_sf"/>
</dbReference>
<evidence type="ECO:0000313" key="2">
    <source>
        <dbReference type="Proteomes" id="UP000663889"/>
    </source>
</evidence>
<dbReference type="AlphaFoldDB" id="A0A815X9E6"/>
<feature type="non-terminal residue" evidence="1">
    <location>
        <position position="1"/>
    </location>
</feature>
<name>A0A815X9E6_9BILA</name>
<dbReference type="EMBL" id="CAJNOU010010903">
    <property type="protein sequence ID" value="CAF1554649.1"/>
    <property type="molecule type" value="Genomic_DNA"/>
</dbReference>
<dbReference type="Gene3D" id="3.30.1490.40">
    <property type="match status" value="1"/>
</dbReference>
<evidence type="ECO:0000313" key="1">
    <source>
        <dbReference type="EMBL" id="CAF1554649.1"/>
    </source>
</evidence>
<proteinExistence type="predicted"/>
<dbReference type="Proteomes" id="UP000663889">
    <property type="component" value="Unassembled WGS sequence"/>
</dbReference>
<gene>
    <name evidence="1" type="ORF">SEV965_LOCUS38873</name>
</gene>
<comment type="caution">
    <text evidence="1">The sequence shown here is derived from an EMBL/GenBank/DDBJ whole genome shotgun (WGS) entry which is preliminary data.</text>
</comment>
<reference evidence="1" key="1">
    <citation type="submission" date="2021-02" db="EMBL/GenBank/DDBJ databases">
        <authorList>
            <person name="Nowell W R."/>
        </authorList>
    </citation>
    <scope>NUCLEOTIDE SEQUENCE</scope>
</reference>
<organism evidence="1 2">
    <name type="scientific">Rotaria sordida</name>
    <dbReference type="NCBI Taxonomy" id="392033"/>
    <lineage>
        <taxon>Eukaryota</taxon>
        <taxon>Metazoa</taxon>
        <taxon>Spiralia</taxon>
        <taxon>Gnathifera</taxon>
        <taxon>Rotifera</taxon>
        <taxon>Eurotatoria</taxon>
        <taxon>Bdelloidea</taxon>
        <taxon>Philodinida</taxon>
        <taxon>Philodinidae</taxon>
        <taxon>Rotaria</taxon>
    </lineage>
</organism>
<accession>A0A815X9E6</accession>